<dbReference type="EMBL" id="CP009506">
    <property type="protein sequence ID" value="AKB27016.1"/>
    <property type="molecule type" value="Genomic_DNA"/>
</dbReference>
<dbReference type="AlphaFoldDB" id="A0A0E3L7M2"/>
<dbReference type="KEGG" id="msw:MSSIT_0297"/>
<name>A0A0E3L7M2_9EURY</name>
<dbReference type="HOGENOM" id="CLU_2581484_0_0_2"/>
<reference evidence="2 3" key="1">
    <citation type="submission" date="2014-07" db="EMBL/GenBank/DDBJ databases">
        <title>Methanogenic archaea and the global carbon cycle.</title>
        <authorList>
            <person name="Henriksen J.R."/>
            <person name="Luke J."/>
            <person name="Reinhart S."/>
            <person name="Benedict M.N."/>
            <person name="Youngblut N.D."/>
            <person name="Metcalf M.E."/>
            <person name="Whitaker R.J."/>
            <person name="Metcalf W.W."/>
        </authorList>
    </citation>
    <scope>NUCLEOTIDE SEQUENCE [LARGE SCALE GENOMIC DNA]</scope>
    <source>
        <strain evidence="2 3">T4/M</strain>
    </source>
</reference>
<proteinExistence type="predicted"/>
<evidence type="ECO:0000313" key="3">
    <source>
        <dbReference type="Proteomes" id="UP000033111"/>
    </source>
</evidence>
<evidence type="ECO:0000256" key="1">
    <source>
        <dbReference type="SAM" id="MobiDB-lite"/>
    </source>
</evidence>
<protein>
    <submittedName>
        <fullName evidence="2">Uncharacterized protein</fullName>
    </submittedName>
</protein>
<sequence>MSVPGVVDEETAEKYKELMQEAMESSQQSSDSSRGNLSGVQEKEVLNLRWNTAQYNRRIFFGIRQINSSYSAEPGISAEY</sequence>
<feature type="region of interest" description="Disordered" evidence="1">
    <location>
        <begin position="17"/>
        <end position="38"/>
    </location>
</feature>
<gene>
    <name evidence="2" type="ORF">MSSIT_0297</name>
</gene>
<keyword evidence="3" id="KW-1185">Reference proteome</keyword>
<accession>A0A0E3L7M2</accession>
<organism evidence="2 3">
    <name type="scientific">Methanosarcina siciliae T4/M</name>
    <dbReference type="NCBI Taxonomy" id="1434120"/>
    <lineage>
        <taxon>Archaea</taxon>
        <taxon>Methanobacteriati</taxon>
        <taxon>Methanobacteriota</taxon>
        <taxon>Stenosarchaea group</taxon>
        <taxon>Methanomicrobia</taxon>
        <taxon>Methanosarcinales</taxon>
        <taxon>Methanosarcinaceae</taxon>
        <taxon>Methanosarcina</taxon>
    </lineage>
</organism>
<dbReference type="PATRIC" id="fig|1434120.4.peg.375"/>
<evidence type="ECO:0000313" key="2">
    <source>
        <dbReference type="EMBL" id="AKB27016.1"/>
    </source>
</evidence>
<dbReference type="Proteomes" id="UP000033111">
    <property type="component" value="Chromosome"/>
</dbReference>